<evidence type="ECO:0000256" key="2">
    <source>
        <dbReference type="ARBA" id="ARBA00022525"/>
    </source>
</evidence>
<organism evidence="8 9">
    <name type="scientific">Thermus brockianus</name>
    <dbReference type="NCBI Taxonomy" id="56956"/>
    <lineage>
        <taxon>Bacteria</taxon>
        <taxon>Thermotogati</taxon>
        <taxon>Deinococcota</taxon>
        <taxon>Deinococci</taxon>
        <taxon>Thermales</taxon>
        <taxon>Thermaceae</taxon>
        <taxon>Thermus</taxon>
    </lineage>
</organism>
<evidence type="ECO:0000313" key="8">
    <source>
        <dbReference type="EMBL" id="BDG15439.1"/>
    </source>
</evidence>
<evidence type="ECO:0000256" key="5">
    <source>
        <dbReference type="SAM" id="MobiDB-lite"/>
    </source>
</evidence>
<dbReference type="EMBL" id="AP025593">
    <property type="protein sequence ID" value="BDG15439.1"/>
    <property type="molecule type" value="Genomic_DNA"/>
</dbReference>
<evidence type="ECO:0000256" key="7">
    <source>
        <dbReference type="SAM" id="SignalP"/>
    </source>
</evidence>
<keyword evidence="6" id="KW-0812">Transmembrane</keyword>
<evidence type="ECO:0000256" key="4">
    <source>
        <dbReference type="ARBA" id="ARBA00022837"/>
    </source>
</evidence>
<feature type="transmembrane region" description="Helical" evidence="6">
    <location>
        <begin position="524"/>
        <end position="548"/>
    </location>
</feature>
<gene>
    <name evidence="8" type="ORF">TbrSNM41_01730</name>
</gene>
<reference evidence="8 9" key="1">
    <citation type="journal article" date="2022" name="Microbiol. Resour. Announc.">
        <title>Complete Genome Sequences of Thermus Strains Isolated from Senami Hot Spring in Japan.</title>
        <authorList>
            <person name="Miyazaki K."/>
        </authorList>
    </citation>
    <scope>NUCLEOTIDE SEQUENCE [LARGE SCALE GENOMIC DNA]</scope>
    <source>
        <strain evidence="8 9">SNM4-1</strain>
    </source>
</reference>
<proteinExistence type="predicted"/>
<evidence type="ECO:0000256" key="6">
    <source>
        <dbReference type="SAM" id="Phobius"/>
    </source>
</evidence>
<evidence type="ECO:0000256" key="3">
    <source>
        <dbReference type="ARBA" id="ARBA00022729"/>
    </source>
</evidence>
<feature type="chain" id="PRO_5045389914" evidence="7">
    <location>
        <begin position="20"/>
        <end position="556"/>
    </location>
</feature>
<feature type="region of interest" description="Disordered" evidence="5">
    <location>
        <begin position="257"/>
        <end position="452"/>
    </location>
</feature>
<name>A0ABM7XGN0_THEBO</name>
<feature type="compositionally biased region" description="Low complexity" evidence="5">
    <location>
        <begin position="406"/>
        <end position="424"/>
    </location>
</feature>
<keyword evidence="9" id="KW-1185">Reference proteome</keyword>
<sequence length="556" mass="61721">MRKALLLAALLLVGGPSLAQSQFKDAIKGAVQGATLDEIIQWSNAQFRRQATIGRYVRWGGSIVLGAALVAAGLDYFYNYLKRETGTSLDQWWYYAPQVYAGIGNFSAWRDISCNGNCVYRCGYGWRVAYYQTSGLVAENRSVYTGWTSNSGLVCLAADAETYARGDTQWRASEPWRSSGTWVDRKPEYRNGVPEPYRSRYDSDTWVVRLLVVSTQRPSLPEWIQQHPDAAGGVKTAVGTYLDNTPIGTPSAPYPGVQFEPVSNPNQWTDNPFTRPDIDTDGDGWPDPVEWKEANRKGVPWPDVINDPNVYPDPNGDPDGDSWPTLKEVELGTDPYDATSKPSTGTNPATRSPDTDGDGWPDDVEISQGTDPRNPASHPVDTDGDGWPDSEETKQGTNPQDPASHPEGQPPAQQNPENPNEPQWPGGPAPVKPGEVALPAPPREERQKLPQISQLSDLWRPFEDQVLDRWREELGRLRQQAVNKFPFAILTAWNFRVETGSSECAFTVPIAEWQAQVDICNTPFWQAAATFRPILGMMVWVGAVFLLIRRALDIQG</sequence>
<feature type="signal peptide" evidence="7">
    <location>
        <begin position="1"/>
        <end position="19"/>
    </location>
</feature>
<keyword evidence="2" id="KW-0964">Secreted</keyword>
<protein>
    <submittedName>
        <fullName evidence="8">Uncharacterized protein</fullName>
    </submittedName>
</protein>
<keyword evidence="6" id="KW-1133">Transmembrane helix</keyword>
<feature type="compositionally biased region" description="Polar residues" evidence="5">
    <location>
        <begin position="261"/>
        <end position="272"/>
    </location>
</feature>
<feature type="compositionally biased region" description="Polar residues" evidence="5">
    <location>
        <begin position="340"/>
        <end position="352"/>
    </location>
</feature>
<comment type="subcellular location">
    <subcellularLocation>
        <location evidence="1">Secreted</location>
    </subcellularLocation>
</comment>
<accession>A0ABM7XGN0</accession>
<evidence type="ECO:0000256" key="1">
    <source>
        <dbReference type="ARBA" id="ARBA00004613"/>
    </source>
</evidence>
<evidence type="ECO:0000313" key="9">
    <source>
        <dbReference type="Proteomes" id="UP000831120"/>
    </source>
</evidence>
<keyword evidence="4" id="KW-0106">Calcium</keyword>
<dbReference type="Pfam" id="PF18884">
    <property type="entry name" value="TSP3_bac"/>
    <property type="match status" value="2"/>
</dbReference>
<keyword evidence="6" id="KW-0472">Membrane</keyword>
<dbReference type="InterPro" id="IPR059100">
    <property type="entry name" value="TSP3_bac"/>
</dbReference>
<dbReference type="RefSeq" id="WP_420833562.1">
    <property type="nucleotide sequence ID" value="NZ_AP025593.1"/>
</dbReference>
<keyword evidence="3 7" id="KW-0732">Signal</keyword>
<feature type="compositionally biased region" description="Acidic residues" evidence="5">
    <location>
        <begin position="355"/>
        <end position="365"/>
    </location>
</feature>
<dbReference type="Proteomes" id="UP000831120">
    <property type="component" value="Chromosome"/>
</dbReference>